<dbReference type="PANTHER" id="PTHR30055">
    <property type="entry name" value="HTH-TYPE TRANSCRIPTIONAL REGULATOR RUTR"/>
    <property type="match status" value="1"/>
</dbReference>
<dbReference type="EMBL" id="JADKPN010000001">
    <property type="protein sequence ID" value="MBF4762483.1"/>
    <property type="molecule type" value="Genomic_DNA"/>
</dbReference>
<protein>
    <submittedName>
        <fullName evidence="5">TetR family transcriptional regulator</fullName>
    </submittedName>
</protein>
<evidence type="ECO:0000313" key="5">
    <source>
        <dbReference type="EMBL" id="MBF4762483.1"/>
    </source>
</evidence>
<evidence type="ECO:0000259" key="4">
    <source>
        <dbReference type="PROSITE" id="PS50977"/>
    </source>
</evidence>
<dbReference type="Gene3D" id="1.10.357.10">
    <property type="entry name" value="Tetracycline Repressor, domain 2"/>
    <property type="match status" value="1"/>
</dbReference>
<dbReference type="InterPro" id="IPR036271">
    <property type="entry name" value="Tet_transcr_reg_TetR-rel_C_sf"/>
</dbReference>
<dbReference type="AlphaFoldDB" id="A0A930V9P2"/>
<dbReference type="InterPro" id="IPR050109">
    <property type="entry name" value="HTH-type_TetR-like_transc_reg"/>
</dbReference>
<evidence type="ECO:0000256" key="1">
    <source>
        <dbReference type="ARBA" id="ARBA00023125"/>
    </source>
</evidence>
<gene>
    <name evidence="5" type="ORF">ISU07_05050</name>
</gene>
<accession>A0A930V9P2</accession>
<dbReference type="GO" id="GO:0003700">
    <property type="term" value="F:DNA-binding transcription factor activity"/>
    <property type="evidence" value="ECO:0007669"/>
    <property type="project" value="TreeGrafter"/>
</dbReference>
<reference evidence="5" key="1">
    <citation type="submission" date="2020-11" db="EMBL/GenBank/DDBJ databases">
        <title>Nocardioides sp. nov., isolated from Soil of Cynanchum wilfordii Hemsley rhizosphere.</title>
        <authorList>
            <person name="Lee J.-S."/>
            <person name="Suh M.K."/>
            <person name="Kim J.-S."/>
        </authorList>
    </citation>
    <scope>NUCLEOTIDE SEQUENCE</scope>
    <source>
        <strain evidence="5">KCTC 19275</strain>
    </source>
</reference>
<feature type="domain" description="HTH tetR-type" evidence="4">
    <location>
        <begin position="19"/>
        <end position="79"/>
    </location>
</feature>
<dbReference type="PANTHER" id="PTHR30055:SF235">
    <property type="entry name" value="TRANSCRIPTIONAL REGULATORY PROTEIN"/>
    <property type="match status" value="1"/>
</dbReference>
<dbReference type="PRINTS" id="PR00455">
    <property type="entry name" value="HTHTETR"/>
</dbReference>
<keyword evidence="1 2" id="KW-0238">DNA-binding</keyword>
<feature type="region of interest" description="Disordered" evidence="3">
    <location>
        <begin position="1"/>
        <end position="21"/>
    </location>
</feature>
<dbReference type="GO" id="GO:0000976">
    <property type="term" value="F:transcription cis-regulatory region binding"/>
    <property type="evidence" value="ECO:0007669"/>
    <property type="project" value="TreeGrafter"/>
</dbReference>
<feature type="DNA-binding region" description="H-T-H motif" evidence="2">
    <location>
        <begin position="42"/>
        <end position="61"/>
    </location>
</feature>
<dbReference type="InterPro" id="IPR041678">
    <property type="entry name" value="TetR_C_16"/>
</dbReference>
<dbReference type="Pfam" id="PF00440">
    <property type="entry name" value="TetR_N"/>
    <property type="match status" value="1"/>
</dbReference>
<name>A0A930V9P2_9ACTN</name>
<evidence type="ECO:0000313" key="6">
    <source>
        <dbReference type="Proteomes" id="UP000640489"/>
    </source>
</evidence>
<sequence length="202" mass="21391">MAERAASSASPRGRRRGSPDTRSAILEAARSSFAAHGYAGTTMRAVASAAGVDAALVHHYFGTKDELFLAALQLPVDPRALIGPAVAGPVEEAAERFLGVFLSVWDDPEIQPSLLSFARGMLDPSATRLVSNGLLPVVIEPIGVALGISDPHLRMPLVASQVIGLILMRYVLAVEPLASMPRDRVIATFAPTIQRYLTGDLP</sequence>
<comment type="caution">
    <text evidence="5">The sequence shown here is derived from an EMBL/GenBank/DDBJ whole genome shotgun (WGS) entry which is preliminary data.</text>
</comment>
<proteinExistence type="predicted"/>
<dbReference type="Gene3D" id="1.10.10.60">
    <property type="entry name" value="Homeodomain-like"/>
    <property type="match status" value="1"/>
</dbReference>
<dbReference type="Pfam" id="PF17920">
    <property type="entry name" value="TetR_C_16"/>
    <property type="match status" value="1"/>
</dbReference>
<evidence type="ECO:0000256" key="3">
    <source>
        <dbReference type="SAM" id="MobiDB-lite"/>
    </source>
</evidence>
<organism evidence="5 6">
    <name type="scientific">Nocardioides islandensis</name>
    <dbReference type="NCBI Taxonomy" id="433663"/>
    <lineage>
        <taxon>Bacteria</taxon>
        <taxon>Bacillati</taxon>
        <taxon>Actinomycetota</taxon>
        <taxon>Actinomycetes</taxon>
        <taxon>Propionibacteriales</taxon>
        <taxon>Nocardioidaceae</taxon>
        <taxon>Nocardioides</taxon>
    </lineage>
</organism>
<dbReference type="Proteomes" id="UP000640489">
    <property type="component" value="Unassembled WGS sequence"/>
</dbReference>
<dbReference type="SUPFAM" id="SSF48498">
    <property type="entry name" value="Tetracyclin repressor-like, C-terminal domain"/>
    <property type="match status" value="1"/>
</dbReference>
<dbReference type="RefSeq" id="WP_194705590.1">
    <property type="nucleotide sequence ID" value="NZ_JADKPN010000001.1"/>
</dbReference>
<dbReference type="PROSITE" id="PS50977">
    <property type="entry name" value="HTH_TETR_2"/>
    <property type="match status" value="1"/>
</dbReference>
<evidence type="ECO:0000256" key="2">
    <source>
        <dbReference type="PROSITE-ProRule" id="PRU00335"/>
    </source>
</evidence>
<dbReference type="SUPFAM" id="SSF46689">
    <property type="entry name" value="Homeodomain-like"/>
    <property type="match status" value="1"/>
</dbReference>
<keyword evidence="6" id="KW-1185">Reference proteome</keyword>
<dbReference type="InterPro" id="IPR009057">
    <property type="entry name" value="Homeodomain-like_sf"/>
</dbReference>
<dbReference type="InterPro" id="IPR001647">
    <property type="entry name" value="HTH_TetR"/>
</dbReference>
<feature type="compositionally biased region" description="Low complexity" evidence="3">
    <location>
        <begin position="1"/>
        <end position="11"/>
    </location>
</feature>